<sequence>METAYERRSAPTDTVDVSIKTFTTEEMEVVEGRALRCYQQQEASRGWPGSLVRPIEFILKTASRFLARYGRPSFVEQEIERQADKLQKKEKFEPQHASFDRIGVGKVKKKGRRGAACIDLQQHNKITVYRIKLCMLQIDELL</sequence>
<name>U6GQW1_9EIME</name>
<accession>U6GQW1</accession>
<proteinExistence type="predicted"/>
<dbReference type="VEuPathDB" id="ToxoDB:EPH_0054840"/>
<evidence type="ECO:0000313" key="1">
    <source>
        <dbReference type="EMBL" id="CDI82555.1"/>
    </source>
</evidence>
<dbReference type="AlphaFoldDB" id="U6GQW1"/>
<gene>
    <name evidence="1" type="ORF">EPH_0054840</name>
</gene>
<reference evidence="1" key="1">
    <citation type="submission" date="2013-10" db="EMBL/GenBank/DDBJ databases">
        <title>Genomic analysis of the causative agents of coccidiosis in chickens.</title>
        <authorList>
            <person name="Reid A.J."/>
            <person name="Blake D."/>
            <person name="Billington K."/>
            <person name="Browne H."/>
            <person name="Dunn M."/>
            <person name="Hung S."/>
            <person name="Kawahara F."/>
            <person name="Miranda-Saavedra D."/>
            <person name="Mourier T."/>
            <person name="Nagra H."/>
            <person name="Otto T.D."/>
            <person name="Rawlings N."/>
            <person name="Sanchez A."/>
            <person name="Sanders M."/>
            <person name="Subramaniam C."/>
            <person name="Tay Y."/>
            <person name="Dear P."/>
            <person name="Doerig C."/>
            <person name="Gruber A."/>
            <person name="Parkinson J."/>
            <person name="Shirley M."/>
            <person name="Wan K.L."/>
            <person name="Berriman M."/>
            <person name="Tomley F."/>
            <person name="Pain A."/>
        </authorList>
    </citation>
    <scope>NUCLEOTIDE SEQUENCE [LARGE SCALE GENOMIC DNA]</scope>
    <source>
        <strain evidence="1">Houghton</strain>
    </source>
</reference>
<protein>
    <submittedName>
        <fullName evidence="1">Uncharacterized protein</fullName>
    </submittedName>
</protein>
<organism evidence="1 2">
    <name type="scientific">Eimeria praecox</name>
    <dbReference type="NCBI Taxonomy" id="51316"/>
    <lineage>
        <taxon>Eukaryota</taxon>
        <taxon>Sar</taxon>
        <taxon>Alveolata</taxon>
        <taxon>Apicomplexa</taxon>
        <taxon>Conoidasida</taxon>
        <taxon>Coccidia</taxon>
        <taxon>Eucoccidiorida</taxon>
        <taxon>Eimeriorina</taxon>
        <taxon>Eimeriidae</taxon>
        <taxon>Eimeria</taxon>
    </lineage>
</organism>
<keyword evidence="2" id="KW-1185">Reference proteome</keyword>
<dbReference type="EMBL" id="HG692358">
    <property type="protein sequence ID" value="CDI82555.1"/>
    <property type="molecule type" value="Genomic_DNA"/>
</dbReference>
<dbReference type="Proteomes" id="UP000018201">
    <property type="component" value="Unassembled WGS sequence"/>
</dbReference>
<evidence type="ECO:0000313" key="2">
    <source>
        <dbReference type="Proteomes" id="UP000018201"/>
    </source>
</evidence>
<reference evidence="1" key="2">
    <citation type="submission" date="2013-10" db="EMBL/GenBank/DDBJ databases">
        <authorList>
            <person name="Aslett M."/>
        </authorList>
    </citation>
    <scope>NUCLEOTIDE SEQUENCE [LARGE SCALE GENOMIC DNA]</scope>
    <source>
        <strain evidence="1">Houghton</strain>
    </source>
</reference>